<accession>A0A2M6XCD5</accession>
<organism evidence="1 2">
    <name type="scientific">Candidatus Shapirobacteria bacterium CG08_land_8_20_14_0_20_39_18</name>
    <dbReference type="NCBI Taxonomy" id="1974883"/>
    <lineage>
        <taxon>Bacteria</taxon>
        <taxon>Candidatus Shapironibacteriota</taxon>
    </lineage>
</organism>
<dbReference type="EMBL" id="PEYO01000018">
    <property type="protein sequence ID" value="PIU03345.1"/>
    <property type="molecule type" value="Genomic_DNA"/>
</dbReference>
<proteinExistence type="predicted"/>
<name>A0A2M6XCD5_9BACT</name>
<reference evidence="2" key="1">
    <citation type="submission" date="2017-09" db="EMBL/GenBank/DDBJ databases">
        <title>Depth-based differentiation of microbial function through sediment-hosted aquifers and enrichment of novel symbionts in the deep terrestrial subsurface.</title>
        <authorList>
            <person name="Probst A.J."/>
            <person name="Ladd B."/>
            <person name="Jarett J.K."/>
            <person name="Geller-Mcgrath D.E."/>
            <person name="Sieber C.M.K."/>
            <person name="Emerson J.B."/>
            <person name="Anantharaman K."/>
            <person name="Thomas B.C."/>
            <person name="Malmstrom R."/>
            <person name="Stieglmeier M."/>
            <person name="Klingl A."/>
            <person name="Woyke T."/>
            <person name="Ryan C.M."/>
            <person name="Banfield J.F."/>
        </authorList>
    </citation>
    <scope>NUCLEOTIDE SEQUENCE [LARGE SCALE GENOMIC DNA]</scope>
</reference>
<sequence>MVYEIDQSGKIEQTERDTVLAAVNSKEYSVIVIAKDKRRLQESFRLAGKPEIFIYAVFAAILTKLIKLLASKNVIIDKEYSGQTKIIEKMIKNLDEKITITWKTIGKKSLAHELAYKTFKGKQRANKRLTYEEIWPKAIKIAGGCLNSTTLRENRHSAPAYKKIISQKTKKSRYQKIGS</sequence>
<evidence type="ECO:0000313" key="2">
    <source>
        <dbReference type="Proteomes" id="UP000228996"/>
    </source>
</evidence>
<dbReference type="Proteomes" id="UP000228996">
    <property type="component" value="Unassembled WGS sequence"/>
</dbReference>
<comment type="caution">
    <text evidence="1">The sequence shown here is derived from an EMBL/GenBank/DDBJ whole genome shotgun (WGS) entry which is preliminary data.</text>
</comment>
<gene>
    <name evidence="1" type="ORF">COT44_03950</name>
</gene>
<evidence type="ECO:0000313" key="1">
    <source>
        <dbReference type="EMBL" id="PIU03345.1"/>
    </source>
</evidence>
<protein>
    <submittedName>
        <fullName evidence="1">Uncharacterized protein</fullName>
    </submittedName>
</protein>
<dbReference type="AlphaFoldDB" id="A0A2M6XCD5"/>